<dbReference type="InParanoid" id="A0A507BJP0"/>
<dbReference type="RefSeq" id="XP_030998551.1">
    <property type="nucleotide sequence ID" value="XM_031137699.1"/>
</dbReference>
<protein>
    <recommendedName>
        <fullName evidence="3">CBM1 domain-containing protein</fullName>
    </recommendedName>
</protein>
<reference evidence="4 5" key="1">
    <citation type="submission" date="2019-06" db="EMBL/GenBank/DDBJ databases">
        <title>Draft genome sequence of the filamentous fungus Phialemoniopsis curvata isolated from diesel fuel.</title>
        <authorList>
            <person name="Varaljay V.A."/>
            <person name="Lyon W.J."/>
            <person name="Crouch A.L."/>
            <person name="Drake C.E."/>
            <person name="Hollomon J.M."/>
            <person name="Nadeau L.J."/>
            <person name="Nunn H.S."/>
            <person name="Stevenson B.S."/>
            <person name="Bojanowski C.L."/>
            <person name="Crookes-Goodson W.J."/>
        </authorList>
    </citation>
    <scope>NUCLEOTIDE SEQUENCE [LARGE SCALE GENOMIC DNA]</scope>
    <source>
        <strain evidence="4 5">D216</strain>
    </source>
</reference>
<feature type="domain" description="CBM1" evidence="3">
    <location>
        <begin position="20"/>
        <end position="56"/>
    </location>
</feature>
<feature type="signal peptide" evidence="2">
    <location>
        <begin position="1"/>
        <end position="18"/>
    </location>
</feature>
<dbReference type="GO" id="GO:0005576">
    <property type="term" value="C:extracellular region"/>
    <property type="evidence" value="ECO:0007669"/>
    <property type="project" value="InterPro"/>
</dbReference>
<dbReference type="PROSITE" id="PS00562">
    <property type="entry name" value="CBM1_1"/>
    <property type="match status" value="1"/>
</dbReference>
<accession>A0A507BJP0</accession>
<dbReference type="EMBL" id="SKBQ01000015">
    <property type="protein sequence ID" value="TPX16840.1"/>
    <property type="molecule type" value="Genomic_DNA"/>
</dbReference>
<dbReference type="Pfam" id="PF00734">
    <property type="entry name" value="CBM_1"/>
    <property type="match status" value="1"/>
</dbReference>
<dbReference type="SMART" id="SM00236">
    <property type="entry name" value="fCBD"/>
    <property type="match status" value="1"/>
</dbReference>
<evidence type="ECO:0000313" key="5">
    <source>
        <dbReference type="Proteomes" id="UP000319257"/>
    </source>
</evidence>
<dbReference type="GeneID" id="41970849"/>
<dbReference type="SUPFAM" id="SSF57180">
    <property type="entry name" value="Cellulose-binding domain"/>
    <property type="match status" value="1"/>
</dbReference>
<keyword evidence="1 2" id="KW-0732">Signal</keyword>
<dbReference type="AlphaFoldDB" id="A0A507BJP0"/>
<comment type="caution">
    <text evidence="4">The sequence shown here is derived from an EMBL/GenBank/DDBJ whole genome shotgun (WGS) entry which is preliminary data.</text>
</comment>
<name>A0A507BJP0_9PEZI</name>
<dbReference type="Proteomes" id="UP000319257">
    <property type="component" value="Unassembled WGS sequence"/>
</dbReference>
<dbReference type="GO" id="GO:0030248">
    <property type="term" value="F:cellulose binding"/>
    <property type="evidence" value="ECO:0007669"/>
    <property type="project" value="InterPro"/>
</dbReference>
<proteinExistence type="predicted"/>
<keyword evidence="5" id="KW-1185">Reference proteome</keyword>
<sequence>MRFQTSLTASMLLAAATAQGTVQAWGQCGGNGYSGPTVCGPGYTCSTQNQWYAQCTPGGSPATTTSVPVQTTLQSTSVKTTAPPGKPTTLTTIATATSNPVGGSGPGTPSTLLPNWYWIRAVAEPNYHSYLQARPTGAPAQPGSFAYLGQNTHAAQLNVISGQLVLNRGEGVAPLYMNVENPTDKTQRRLTTWFNATENPYGTFAFQGDTLTWSTPDIKRPNLAAWYVCGDQQLFVNTGAYLYQTPDGCADQTIHSYGGSEANV</sequence>
<evidence type="ECO:0000313" key="4">
    <source>
        <dbReference type="EMBL" id="TPX16840.1"/>
    </source>
</evidence>
<gene>
    <name evidence="4" type="ORF">E0L32_003402</name>
</gene>
<evidence type="ECO:0000256" key="1">
    <source>
        <dbReference type="ARBA" id="ARBA00022729"/>
    </source>
</evidence>
<dbReference type="PROSITE" id="PS51164">
    <property type="entry name" value="CBM1_2"/>
    <property type="match status" value="1"/>
</dbReference>
<evidence type="ECO:0000256" key="2">
    <source>
        <dbReference type="SAM" id="SignalP"/>
    </source>
</evidence>
<dbReference type="STRING" id="1093900.A0A507BJP0"/>
<dbReference type="InterPro" id="IPR035971">
    <property type="entry name" value="CBD_sf"/>
</dbReference>
<feature type="chain" id="PRO_5021285018" description="CBM1 domain-containing protein" evidence="2">
    <location>
        <begin position="19"/>
        <end position="264"/>
    </location>
</feature>
<dbReference type="OrthoDB" id="70316at2759"/>
<dbReference type="GO" id="GO:0005975">
    <property type="term" value="P:carbohydrate metabolic process"/>
    <property type="evidence" value="ECO:0007669"/>
    <property type="project" value="InterPro"/>
</dbReference>
<evidence type="ECO:0000259" key="3">
    <source>
        <dbReference type="PROSITE" id="PS51164"/>
    </source>
</evidence>
<dbReference type="InterPro" id="IPR000254">
    <property type="entry name" value="CBD"/>
</dbReference>
<organism evidence="4 5">
    <name type="scientific">Thyridium curvatum</name>
    <dbReference type="NCBI Taxonomy" id="1093900"/>
    <lineage>
        <taxon>Eukaryota</taxon>
        <taxon>Fungi</taxon>
        <taxon>Dikarya</taxon>
        <taxon>Ascomycota</taxon>
        <taxon>Pezizomycotina</taxon>
        <taxon>Sordariomycetes</taxon>
        <taxon>Sordariomycetidae</taxon>
        <taxon>Thyridiales</taxon>
        <taxon>Thyridiaceae</taxon>
        <taxon>Thyridium</taxon>
    </lineage>
</organism>